<dbReference type="Proteomes" id="UP000325672">
    <property type="component" value="Unassembled WGS sequence"/>
</dbReference>
<keyword evidence="2" id="KW-1185">Reference proteome</keyword>
<organism evidence="1 2">
    <name type="scientific">Aspergillus pseudotamarii</name>
    <dbReference type="NCBI Taxonomy" id="132259"/>
    <lineage>
        <taxon>Eukaryota</taxon>
        <taxon>Fungi</taxon>
        <taxon>Dikarya</taxon>
        <taxon>Ascomycota</taxon>
        <taxon>Pezizomycotina</taxon>
        <taxon>Eurotiomycetes</taxon>
        <taxon>Eurotiomycetidae</taxon>
        <taxon>Eurotiales</taxon>
        <taxon>Aspergillaceae</taxon>
        <taxon>Aspergillus</taxon>
        <taxon>Aspergillus subgen. Circumdati</taxon>
    </lineage>
</organism>
<name>A0A5N6SCM0_ASPPS</name>
<evidence type="ECO:0000313" key="2">
    <source>
        <dbReference type="Proteomes" id="UP000325672"/>
    </source>
</evidence>
<accession>A0A5N6SCM0</accession>
<gene>
    <name evidence="1" type="ORF">BDV38DRAFT_265351</name>
</gene>
<reference evidence="1 2" key="1">
    <citation type="submission" date="2019-04" db="EMBL/GenBank/DDBJ databases">
        <title>Friends and foes A comparative genomics study of 23 Aspergillus species from section Flavi.</title>
        <authorList>
            <consortium name="DOE Joint Genome Institute"/>
            <person name="Kjaerbolling I."/>
            <person name="Vesth T."/>
            <person name="Frisvad J.C."/>
            <person name="Nybo J.L."/>
            <person name="Theobald S."/>
            <person name="Kildgaard S."/>
            <person name="Isbrandt T."/>
            <person name="Kuo A."/>
            <person name="Sato A."/>
            <person name="Lyhne E.K."/>
            <person name="Kogle M.E."/>
            <person name="Wiebenga A."/>
            <person name="Kun R.S."/>
            <person name="Lubbers R.J."/>
            <person name="Makela M.R."/>
            <person name="Barry K."/>
            <person name="Chovatia M."/>
            <person name="Clum A."/>
            <person name="Daum C."/>
            <person name="Haridas S."/>
            <person name="He G."/>
            <person name="LaButti K."/>
            <person name="Lipzen A."/>
            <person name="Mondo S."/>
            <person name="Riley R."/>
            <person name="Salamov A."/>
            <person name="Simmons B.A."/>
            <person name="Magnuson J.K."/>
            <person name="Henrissat B."/>
            <person name="Mortensen U.H."/>
            <person name="Larsen T.O."/>
            <person name="Devries R.P."/>
            <person name="Grigoriev I.V."/>
            <person name="Machida M."/>
            <person name="Baker S.E."/>
            <person name="Andersen M.R."/>
        </authorList>
    </citation>
    <scope>NUCLEOTIDE SEQUENCE [LARGE SCALE GENOMIC DNA]</scope>
    <source>
        <strain evidence="1 2">CBS 117625</strain>
    </source>
</reference>
<dbReference type="EMBL" id="ML743674">
    <property type="protein sequence ID" value="KAE8131133.1"/>
    <property type="molecule type" value="Genomic_DNA"/>
</dbReference>
<proteinExistence type="predicted"/>
<dbReference type="GeneID" id="43640560"/>
<protein>
    <submittedName>
        <fullName evidence="1">Uncharacterized protein</fullName>
    </submittedName>
</protein>
<dbReference type="RefSeq" id="XP_031907196.1">
    <property type="nucleotide sequence ID" value="XM_032056350.1"/>
</dbReference>
<sequence>MFKKILFDPITTDLMPPFLEASSVTNIVDCINLGCINFSIIVYTYIASGVFVQQTQSDCYPRLY</sequence>
<dbReference type="AlphaFoldDB" id="A0A5N6SCM0"/>
<evidence type="ECO:0000313" key="1">
    <source>
        <dbReference type="EMBL" id="KAE8131133.1"/>
    </source>
</evidence>